<name>S0A0Q9_9CAUD</name>
<dbReference type="EMBL" id="KC821624">
    <property type="protein sequence ID" value="AGO48956.1"/>
    <property type="molecule type" value="Genomic_DNA"/>
</dbReference>
<keyword evidence="4" id="KW-1185">Reference proteome</keyword>
<evidence type="ECO:0000313" key="4">
    <source>
        <dbReference type="Proteomes" id="UP000014725"/>
    </source>
</evidence>
<feature type="region of interest" description="Disordered" evidence="2">
    <location>
        <begin position="741"/>
        <end position="762"/>
    </location>
</feature>
<keyword evidence="1" id="KW-0175">Coiled coil</keyword>
<evidence type="ECO:0000256" key="2">
    <source>
        <dbReference type="SAM" id="MobiDB-lite"/>
    </source>
</evidence>
<accession>S0A0Q9</accession>
<dbReference type="Proteomes" id="UP000014725">
    <property type="component" value="Segment"/>
</dbReference>
<dbReference type="KEGG" id="vg:16797460"/>
<feature type="coiled-coil region" evidence="1">
    <location>
        <begin position="596"/>
        <end position="710"/>
    </location>
</feature>
<organism evidence="3 4">
    <name type="scientific">Cellulophaga phage phi14:2</name>
    <dbReference type="NCBI Taxonomy" id="1327990"/>
    <lineage>
        <taxon>Viruses</taxon>
        <taxon>Duplodnaviria</taxon>
        <taxon>Heunggongvirae</taxon>
        <taxon>Uroviricota</taxon>
        <taxon>Caudoviricetes</taxon>
        <taxon>Crassvirales</taxon>
        <taxon>Steigviridae</taxon>
        <taxon>Asinivirinae</taxon>
        <taxon>Akihdevirus</taxon>
        <taxon>Akihdevirus balticus</taxon>
    </lineage>
</organism>
<protein>
    <submittedName>
        <fullName evidence="3">Structural protein</fullName>
    </submittedName>
</protein>
<evidence type="ECO:0000313" key="3">
    <source>
        <dbReference type="EMBL" id="AGO48956.1"/>
    </source>
</evidence>
<reference evidence="4" key="2">
    <citation type="submission" date="2013-03" db="EMBL/GenBank/DDBJ databases">
        <title>The Cellulophaga phages: a novel, diverse, and globally ubiquitous model system.</title>
        <authorList>
            <person name="Holmfeldt K."/>
            <person name="Solonenko N."/>
            <person name="Shah M."/>
            <person name="Corrier K."/>
            <person name="Riemann L."/>
            <person name="VerBerkmoes N.C."/>
            <person name="Sullivan M.B."/>
        </authorList>
    </citation>
    <scope>NUCLEOTIDE SEQUENCE [LARGE SCALE GENOMIC DNA]</scope>
</reference>
<gene>
    <name evidence="3" type="ORF">Phi14:2_gp078</name>
</gene>
<evidence type="ECO:0000256" key="1">
    <source>
        <dbReference type="SAM" id="Coils"/>
    </source>
</evidence>
<reference evidence="3 4" key="1">
    <citation type="journal article" date="2013" name="Proc. Natl. Acad. Sci. U.S.A.">
        <title>Twelve previously unknown phage genera are ubiquitous in global oceans.</title>
        <authorList>
            <person name="Holmfeldt K."/>
            <person name="Solonenko N."/>
            <person name="Shah M."/>
            <person name="Corrier K."/>
            <person name="Riemann L."/>
            <person name="Verberkmoes N.C."/>
            <person name="Sullivan M.B."/>
        </authorList>
    </citation>
    <scope>NUCLEOTIDE SEQUENCE [LARGE SCALE GENOMIC DNA]</scope>
    <source>
        <strain evidence="3">Phi14:2</strain>
    </source>
</reference>
<dbReference type="GeneID" id="16797460"/>
<sequence length="1797" mass="200192">MGVLKDIVSKGNTTEPKAVTPLSEMANSARQKAASTDLGGNTIYYNSEVGESRFDKDFQGDIFNNLEDYRSKQQHWSNKVGKGALRVANKVITELATIPGYIGGAIAALGAEEGKGFDTFVNNEWIKAMKGYEEYVNNEVIPIYAKESVKNGDIWANISSVDFWSTEGADGLGFLLSMFVPGVALGKLGLGTKLLSQLGKVRYGDDILKGLESGAGLLGYEAVGATSAAGSVIDVGLATTVNTIFEAGSEANGIINSIQKKKDETDEAFELRRGEAARNVFIGNLAVLMLPNAILNKSLLGNLKGKAGAGRFILNEGQITSNIAGKSFGQKAGKYLNTIGSNVAREGFFEEGSQSTLENYYKENDKFDINKVFEEYIKTVKTVEGQKAILLGGLFGSVSGSVGQFKQSKRDAAQAATLSSVMTQGIDLYEKSLNGIHKKDADGNLILDEDGKPEVDYGSLADISEAQTAVQKRNAIIEQAKANGDTQTADYLENQLENELATTFIKAGEEGIELLKQRLEYSKDQLTEEEKASPEVTAKIDKIIGNARMLMKEYSFFNSYGLKSFKVDSENKQHLPEYKNRLENIYIKNRGDVKYIKSKLNEVNALKSEAEATLRDELELTDAEVKSSPVISKINKVINELEATRQELKEEYHDILNPSKQKENFDNFVKSRSIVNDLETEIKEEEKEEAKAQEVEIKNTLAEQQNLQDEKEAETIVEAKKEVNTMFDSLDQIFSDSIEGDKQGTNKVKGKLPGSSKEESLIKGGTGTVVDENTIAFMGQPSEEVMALFPGQEWGIRTTVEKIKDENGNNSFLIKTDGQEVPLISQYNIDEKPAATTTNVVIDENISNLDLPYDIEHNKVIAREVEAAQVTINTGEKGDIYGQKNKPIIERKHVKIVDSSDTLFTSPDFKAFRESPRDKTGEKVHFGIGNAGTNAISIEAIQLYNELLSSGRTATKEEVQKLIEYLPIQVRFNEGIYSQLFNEFDNKKGNTLSKRDLEIRTNIINSILEGNSLDSITSDIQFQFPGWIQNDTAEGKLVQNSVIEIEQFNNDLDNIEFLYSNKDGRLFTPFKKFDKELGDYAVRDINKGSIFVKVKAANGRVIPLKLNIRRVNEVESDVIIAITEKLMNPDVKITYNDRLNQFDDLVELIDSTFSEDMKGMGLTTKDNTVGELLSTIMFEGNTNKNKFKVSGEYLKMGSQNIKFEDLENRKEDIKEWLIANKNRNIKVSKLNEQAYKKHMLESKTISTDVKLGEPIFQGNTGIYINPIIKKGKLSNKPSNNETSKEYQIENQRREEIEKIEIERRAEHKLTLESYKESEEGYKDAPEELKQDIAADTKIINAKYDAKLAALKPLNNIKNDSVETKVSKLPFDQRVKALMNEGIIASDVTWNLGKRFPIIVNINGTKLGFYRSSAGTGGKQKGVWTPMFGFGISEGNPWLIKGDIDTQVNTHYNSKVIKEYSDLLNNTLNWDHSLDSGKLSNHPFLGDMKLADSQNDFNKHLYGIEDLEVVNHTAKVETFINSKLAQIENKQQNPLNSQKEVVPLQKGSLKNDIYTDASGADFKINIYDGMNGKVNSLNDRKIKDKVGGNITNDGNVVGRFGFIEQEDGSFVANIINIDEAYRRKGIASSVYQFMSNAGLNTKDSGIQTEMGVKLKNSINPGGEKNTSKPKGEMIDFETGQSNKKSDILEGWASNDSNYINIKDLKKGDKVIYFTNFKGSRQGYEIDEFVEIEAVSKFGVKFKGDSNWKNFKDPWHNFQKIEEIKKPTLGKKQRKTKGNTSAFNKINNLNKGEDSNTIC</sequence>
<proteinExistence type="predicted"/>